<evidence type="ECO:0000256" key="2">
    <source>
        <dbReference type="SAM" id="Phobius"/>
    </source>
</evidence>
<dbReference type="AlphaFoldDB" id="A0A9W8HAR0"/>
<name>A0A9W8HAR0_9FUNG</name>
<feature type="region of interest" description="Disordered" evidence="1">
    <location>
        <begin position="56"/>
        <end position="94"/>
    </location>
</feature>
<accession>A0A9W8HAR0</accession>
<feature type="transmembrane region" description="Helical" evidence="2">
    <location>
        <begin position="156"/>
        <end position="177"/>
    </location>
</feature>
<keyword evidence="2" id="KW-0812">Transmembrane</keyword>
<evidence type="ECO:0000313" key="5">
    <source>
        <dbReference type="Proteomes" id="UP001140217"/>
    </source>
</evidence>
<feature type="signal peptide" evidence="3">
    <location>
        <begin position="1"/>
        <end position="16"/>
    </location>
</feature>
<organism evidence="4 5">
    <name type="scientific">Coemansia javaensis</name>
    <dbReference type="NCBI Taxonomy" id="2761396"/>
    <lineage>
        <taxon>Eukaryota</taxon>
        <taxon>Fungi</taxon>
        <taxon>Fungi incertae sedis</taxon>
        <taxon>Zoopagomycota</taxon>
        <taxon>Kickxellomycotina</taxon>
        <taxon>Kickxellomycetes</taxon>
        <taxon>Kickxellales</taxon>
        <taxon>Kickxellaceae</taxon>
        <taxon>Coemansia</taxon>
    </lineage>
</organism>
<sequence>MFEVALSSLLVGAALAAAQQAVNDAVSSTTHSINNGLWDPTALTFDDGLWHPLETTTFSSPTTASSPTTTNTPTTTTTDTPTATDTPSPGDGAAGDDGYKEILCTKLDCSPFRDWLTRLPNAAANWVLGTVCLVISLMLIRITYVQKKFTCLMPNVSLALLLLFVSLFLRAALGLGSGDKESIYIASVVLNYVSGIAIYGTLLAGLLMAKTRYQPPTAAEKRVVSVVNTLLYAIPLGLVIAGVVLSFRLHPSHPGAAGARCIQTALTFMLAVVVVYMLFVATRFRNVVRAVPKRGIWAALLFALMVLLWTSFMLARSLVRLDNVARTSEVMFGLLNHVPLIACGVSAMVLGQPLEQPDAEGEEDEEEKR</sequence>
<gene>
    <name evidence="4" type="ORF">H4R18_002479</name>
</gene>
<feature type="transmembrane region" description="Helical" evidence="2">
    <location>
        <begin position="230"/>
        <end position="250"/>
    </location>
</feature>
<evidence type="ECO:0000256" key="1">
    <source>
        <dbReference type="SAM" id="MobiDB-lite"/>
    </source>
</evidence>
<keyword evidence="5" id="KW-1185">Reference proteome</keyword>
<proteinExistence type="predicted"/>
<reference evidence="4" key="1">
    <citation type="submission" date="2022-07" db="EMBL/GenBank/DDBJ databases">
        <title>Phylogenomic reconstructions and comparative analyses of Kickxellomycotina fungi.</title>
        <authorList>
            <person name="Reynolds N.K."/>
            <person name="Stajich J.E."/>
            <person name="Barry K."/>
            <person name="Grigoriev I.V."/>
            <person name="Crous P."/>
            <person name="Smith M.E."/>
        </authorList>
    </citation>
    <scope>NUCLEOTIDE SEQUENCE</scope>
    <source>
        <strain evidence="4">NBRC 105414</strain>
    </source>
</reference>
<feature type="chain" id="PRO_5041000580" description="G-protein coupled receptors family 3 profile domain-containing protein" evidence="3">
    <location>
        <begin position="17"/>
        <end position="369"/>
    </location>
</feature>
<dbReference type="OrthoDB" id="5541482at2759"/>
<protein>
    <recommendedName>
        <fullName evidence="6">G-protein coupled receptors family 3 profile domain-containing protein</fullName>
    </recommendedName>
</protein>
<comment type="caution">
    <text evidence="4">The sequence shown here is derived from an EMBL/GenBank/DDBJ whole genome shotgun (WGS) entry which is preliminary data.</text>
</comment>
<feature type="transmembrane region" description="Helical" evidence="2">
    <location>
        <begin position="183"/>
        <end position="209"/>
    </location>
</feature>
<feature type="transmembrane region" description="Helical" evidence="2">
    <location>
        <begin position="296"/>
        <end position="318"/>
    </location>
</feature>
<feature type="compositionally biased region" description="Low complexity" evidence="1">
    <location>
        <begin position="56"/>
        <end position="91"/>
    </location>
</feature>
<dbReference type="Proteomes" id="UP001140217">
    <property type="component" value="Unassembled WGS sequence"/>
</dbReference>
<evidence type="ECO:0008006" key="6">
    <source>
        <dbReference type="Google" id="ProtNLM"/>
    </source>
</evidence>
<keyword evidence="2" id="KW-1133">Transmembrane helix</keyword>
<keyword evidence="3" id="KW-0732">Signal</keyword>
<feature type="transmembrane region" description="Helical" evidence="2">
    <location>
        <begin position="262"/>
        <end position="284"/>
    </location>
</feature>
<evidence type="ECO:0000313" key="4">
    <source>
        <dbReference type="EMBL" id="KAJ2782111.1"/>
    </source>
</evidence>
<evidence type="ECO:0000256" key="3">
    <source>
        <dbReference type="SAM" id="SignalP"/>
    </source>
</evidence>
<keyword evidence="2" id="KW-0472">Membrane</keyword>
<feature type="transmembrane region" description="Helical" evidence="2">
    <location>
        <begin position="123"/>
        <end position="144"/>
    </location>
</feature>
<dbReference type="EMBL" id="JANBUL010000082">
    <property type="protein sequence ID" value="KAJ2782111.1"/>
    <property type="molecule type" value="Genomic_DNA"/>
</dbReference>